<dbReference type="InterPro" id="IPR000731">
    <property type="entry name" value="SSD"/>
</dbReference>
<comment type="subcellular location">
    <subcellularLocation>
        <location evidence="1">Cell membrane</location>
        <topology evidence="1">Multi-pass membrane protein</topology>
    </subcellularLocation>
</comment>
<feature type="transmembrane region" description="Helical" evidence="7">
    <location>
        <begin position="553"/>
        <end position="574"/>
    </location>
</feature>
<evidence type="ECO:0000256" key="5">
    <source>
        <dbReference type="ARBA" id="ARBA00023136"/>
    </source>
</evidence>
<evidence type="ECO:0000256" key="1">
    <source>
        <dbReference type="ARBA" id="ARBA00004651"/>
    </source>
</evidence>
<evidence type="ECO:0000256" key="3">
    <source>
        <dbReference type="ARBA" id="ARBA00022692"/>
    </source>
</evidence>
<sequence>MSTYLYRLSRWCFRHRWVTLASWILIVTVAVIGAQAGGGKTDDNFSIPGTESQQAVSVLKDKLPAASGASTQVVFAAPDGQDITDATKQKAITQAVRDLGALPQVTQVSNPFETKLVSPDKQIALATVTYDTAAGNVKDATVDKLEPATAAAEDADVQVAFSGDVYPEDEAGVNSEAIGMAVALLVLLVTFGSFVAGGMPLITALFGVIISMMSITMLAAVFDIASAATSVATMLGLSCGIDYALFIVSRHRANLQAGHSPEEAAGRAAGTAGSSVLFAGLSVIIALCGLTVVGIPFLSVMGLTAAGTVAIGLLIALTLLPAFLGFAGKRMGRFSRLPGMRRARAATETSVNAPEELTGTRWANWVVRHRIPVLVVGVLGLGLMAVPAASMDLGLPGADARPTSDTSRQAYDLTTEHFGPGYNGTLTIVAENVDQSAQAQAISSALTKVDGVASAAPAAVVNDIALISVVPTTGPSDSATSDLVHDIRDHRTELAAGTGARLLVGGATATHIDIATKLGDALPIFLIVVVGLAFVLLTFAFRTILVPLKSIAGFLLSAGAAFGAQVAVFQWGWFKDALGVTPTQTLCFLPIILLAIMFGLSSDYEIFVVSRVKEHYTKHGDARAAAVAGTGLSTRVVTAAALIMVSIFVAVMTETDPVIKAIGFSFAIGVFLDAFIVRLALVPAFMAIVGSKIWYHPKWYGRLIPDPDIEGEKLEERLDHNSTGRPEQPVHADA</sequence>
<evidence type="ECO:0000256" key="7">
    <source>
        <dbReference type="SAM" id="Phobius"/>
    </source>
</evidence>
<feature type="transmembrane region" description="Helical" evidence="7">
    <location>
        <begin position="586"/>
        <end position="604"/>
    </location>
</feature>
<protein>
    <submittedName>
        <fullName evidence="9">RND superfamily putative drug exporter</fullName>
    </submittedName>
</protein>
<proteinExistence type="predicted"/>
<feature type="transmembrane region" description="Helical" evidence="7">
    <location>
        <begin position="276"/>
        <end position="299"/>
    </location>
</feature>
<dbReference type="PANTHER" id="PTHR33406">
    <property type="entry name" value="MEMBRANE PROTEIN MJ1562-RELATED"/>
    <property type="match status" value="1"/>
</dbReference>
<feature type="transmembrane region" description="Helical" evidence="7">
    <location>
        <begin position="625"/>
        <end position="652"/>
    </location>
</feature>
<feature type="transmembrane region" description="Helical" evidence="7">
    <location>
        <begin position="664"/>
        <end position="689"/>
    </location>
</feature>
<dbReference type="InterPro" id="IPR004869">
    <property type="entry name" value="MMPL_dom"/>
</dbReference>
<organism evidence="9 10">
    <name type="scientific">Streptomyces demainii</name>
    <dbReference type="NCBI Taxonomy" id="588122"/>
    <lineage>
        <taxon>Bacteria</taxon>
        <taxon>Bacillati</taxon>
        <taxon>Actinomycetota</taxon>
        <taxon>Actinomycetes</taxon>
        <taxon>Kitasatosporales</taxon>
        <taxon>Streptomycetaceae</taxon>
        <taxon>Streptomyces</taxon>
    </lineage>
</organism>
<keyword evidence="10" id="KW-1185">Reference proteome</keyword>
<dbReference type="Gene3D" id="1.20.1640.10">
    <property type="entry name" value="Multidrug efflux transporter AcrB transmembrane domain"/>
    <property type="match status" value="2"/>
</dbReference>
<feature type="transmembrane region" description="Helical" evidence="7">
    <location>
        <begin position="371"/>
        <end position="389"/>
    </location>
</feature>
<dbReference type="InterPro" id="IPR050545">
    <property type="entry name" value="Mycobact_MmpL"/>
</dbReference>
<evidence type="ECO:0000256" key="4">
    <source>
        <dbReference type="ARBA" id="ARBA00022989"/>
    </source>
</evidence>
<keyword evidence="3 7" id="KW-0812">Transmembrane</keyword>
<dbReference type="EMBL" id="JAURUE010000001">
    <property type="protein sequence ID" value="MDP9610255.1"/>
    <property type="molecule type" value="Genomic_DNA"/>
</dbReference>
<dbReference type="PANTHER" id="PTHR33406:SF13">
    <property type="entry name" value="MEMBRANE PROTEIN YDFJ"/>
    <property type="match status" value="1"/>
</dbReference>
<feature type="transmembrane region" description="Helical" evidence="7">
    <location>
        <begin position="177"/>
        <end position="195"/>
    </location>
</feature>
<reference evidence="9 10" key="1">
    <citation type="submission" date="2023-07" db="EMBL/GenBank/DDBJ databases">
        <title>Sequencing the genomes of 1000 actinobacteria strains.</title>
        <authorList>
            <person name="Klenk H.-P."/>
        </authorList>
    </citation>
    <scope>NUCLEOTIDE SEQUENCE [LARGE SCALE GENOMIC DNA]</scope>
    <source>
        <strain evidence="9 10">DSM 41600</strain>
    </source>
</reference>
<evidence type="ECO:0000313" key="9">
    <source>
        <dbReference type="EMBL" id="MDP9610255.1"/>
    </source>
</evidence>
<feature type="region of interest" description="Disordered" evidence="6">
    <location>
        <begin position="714"/>
        <end position="734"/>
    </location>
</feature>
<evidence type="ECO:0000256" key="6">
    <source>
        <dbReference type="SAM" id="MobiDB-lite"/>
    </source>
</evidence>
<dbReference type="Pfam" id="PF03176">
    <property type="entry name" value="MMPL"/>
    <property type="match status" value="2"/>
</dbReference>
<accession>A0ABT9KPB8</accession>
<comment type="caution">
    <text evidence="9">The sequence shown here is derived from an EMBL/GenBank/DDBJ whole genome shotgun (WGS) entry which is preliminary data.</text>
</comment>
<keyword evidence="4 7" id="KW-1133">Transmembrane helix</keyword>
<feature type="transmembrane region" description="Helical" evidence="7">
    <location>
        <begin position="521"/>
        <end position="541"/>
    </location>
</feature>
<dbReference type="PROSITE" id="PS50156">
    <property type="entry name" value="SSD"/>
    <property type="match status" value="1"/>
</dbReference>
<feature type="transmembrane region" description="Helical" evidence="7">
    <location>
        <begin position="228"/>
        <end position="248"/>
    </location>
</feature>
<feature type="transmembrane region" description="Helical" evidence="7">
    <location>
        <begin position="305"/>
        <end position="327"/>
    </location>
</feature>
<gene>
    <name evidence="9" type="ORF">JOF35_002532</name>
</gene>
<dbReference type="SUPFAM" id="SSF82866">
    <property type="entry name" value="Multidrug efflux transporter AcrB transmembrane domain"/>
    <property type="match status" value="2"/>
</dbReference>
<feature type="domain" description="SSD" evidence="8">
    <location>
        <begin position="201"/>
        <end position="326"/>
    </location>
</feature>
<dbReference type="RefSeq" id="WP_060952130.1">
    <property type="nucleotide sequence ID" value="NZ_JAURUE010000001.1"/>
</dbReference>
<keyword evidence="5 7" id="KW-0472">Membrane</keyword>
<evidence type="ECO:0000256" key="2">
    <source>
        <dbReference type="ARBA" id="ARBA00022475"/>
    </source>
</evidence>
<evidence type="ECO:0000259" key="8">
    <source>
        <dbReference type="PROSITE" id="PS50156"/>
    </source>
</evidence>
<evidence type="ECO:0000313" key="10">
    <source>
        <dbReference type="Proteomes" id="UP001234880"/>
    </source>
</evidence>
<keyword evidence="2" id="KW-1003">Cell membrane</keyword>
<dbReference type="Proteomes" id="UP001234880">
    <property type="component" value="Unassembled WGS sequence"/>
</dbReference>
<feature type="transmembrane region" description="Helical" evidence="7">
    <location>
        <begin position="202"/>
        <end position="222"/>
    </location>
</feature>
<name>A0ABT9KPB8_9ACTN</name>